<evidence type="ECO:0000313" key="2">
    <source>
        <dbReference type="Proteomes" id="UP000717996"/>
    </source>
</evidence>
<proteinExistence type="predicted"/>
<dbReference type="EMBL" id="JAANIT010001464">
    <property type="protein sequence ID" value="KAG1540175.1"/>
    <property type="molecule type" value="Genomic_DNA"/>
</dbReference>
<dbReference type="OrthoDB" id="2281643at2759"/>
<sequence>MTMQLQSQGITDGRLKYNADGKILVEDLSTEILLSEVSSSYGKNSKGKTSFDHHKAMFGLLAMIRTIAILYKYGSFETFSRLKLHFAHTHDRTILHWTMSTPVPSVYVMNKEQRVGVIDEFRKQKNNTVHFVTFTLTLASALEETMGVLDVLKDEHDKKETDR</sequence>
<dbReference type="AlphaFoldDB" id="A0A9P6Y5R7"/>
<name>A0A9P6Y5R7_RHIOR</name>
<dbReference type="Proteomes" id="UP000717996">
    <property type="component" value="Unassembled WGS sequence"/>
</dbReference>
<accession>A0A9P6Y5R7</accession>
<protein>
    <submittedName>
        <fullName evidence="1">Uncharacterized protein</fullName>
    </submittedName>
</protein>
<evidence type="ECO:0000313" key="1">
    <source>
        <dbReference type="EMBL" id="KAG1540175.1"/>
    </source>
</evidence>
<organism evidence="1 2">
    <name type="scientific">Rhizopus oryzae</name>
    <name type="common">Mucormycosis agent</name>
    <name type="synonym">Rhizopus arrhizus var. delemar</name>
    <dbReference type="NCBI Taxonomy" id="64495"/>
    <lineage>
        <taxon>Eukaryota</taxon>
        <taxon>Fungi</taxon>
        <taxon>Fungi incertae sedis</taxon>
        <taxon>Mucoromycota</taxon>
        <taxon>Mucoromycotina</taxon>
        <taxon>Mucoromycetes</taxon>
        <taxon>Mucorales</taxon>
        <taxon>Mucorineae</taxon>
        <taxon>Rhizopodaceae</taxon>
        <taxon>Rhizopus</taxon>
    </lineage>
</organism>
<comment type="caution">
    <text evidence="1">The sequence shown here is derived from an EMBL/GenBank/DDBJ whole genome shotgun (WGS) entry which is preliminary data.</text>
</comment>
<gene>
    <name evidence="1" type="ORF">G6F51_008684</name>
</gene>
<reference evidence="1" key="1">
    <citation type="journal article" date="2020" name="Microb. Genom.">
        <title>Genetic diversity of clinical and environmental Mucorales isolates obtained from an investigation of mucormycosis cases among solid organ transplant recipients.</title>
        <authorList>
            <person name="Nguyen M.H."/>
            <person name="Kaul D."/>
            <person name="Muto C."/>
            <person name="Cheng S.J."/>
            <person name="Richter R.A."/>
            <person name="Bruno V.M."/>
            <person name="Liu G."/>
            <person name="Beyhan S."/>
            <person name="Sundermann A.J."/>
            <person name="Mounaud S."/>
            <person name="Pasculle A.W."/>
            <person name="Nierman W.C."/>
            <person name="Driscoll E."/>
            <person name="Cumbie R."/>
            <person name="Clancy C.J."/>
            <person name="Dupont C.L."/>
        </authorList>
    </citation>
    <scope>NUCLEOTIDE SEQUENCE</scope>
    <source>
        <strain evidence="1">GL16</strain>
    </source>
</reference>